<dbReference type="AlphaFoldDB" id="A0A9J6FXJ9"/>
<dbReference type="OrthoDB" id="10253869at2759"/>
<dbReference type="EMBL" id="JABSTR010000005">
    <property type="protein sequence ID" value="KAH9370862.1"/>
    <property type="molecule type" value="Genomic_DNA"/>
</dbReference>
<feature type="domain" description="AMP-binding enzyme C-terminal" evidence="1">
    <location>
        <begin position="128"/>
        <end position="206"/>
    </location>
</feature>
<evidence type="ECO:0000313" key="3">
    <source>
        <dbReference type="Proteomes" id="UP000821853"/>
    </source>
</evidence>
<comment type="caution">
    <text evidence="2">The sequence shown here is derived from an EMBL/GenBank/DDBJ whole genome shotgun (WGS) entry which is preliminary data.</text>
</comment>
<dbReference type="SUPFAM" id="SSF56801">
    <property type="entry name" value="Acetyl-CoA synthetase-like"/>
    <property type="match status" value="2"/>
</dbReference>
<sequence>MSVSPIHTSPLRLQIIDPDSGNVLGPMERGEVLFDMSYRTSGYIGNPEATAAFIDDQGWIHTGNFLSGSFRIVLMWKAVDPDFTRGIFGRFVLQLTLATTTTTGRLFLCGRLNVVINCFDEKNVYPAEIELYLLGHPAVEQVAVLGVRSPDIGDAPAAIVVLMHGYSADEQLAEELKEFVAERLPSYMHLYGGVYFAEQLPTNSLAKVRRSLLPGLLKNLRRMDCANYSIEECEY</sequence>
<dbReference type="PANTHER" id="PTHR24096">
    <property type="entry name" value="LONG-CHAIN-FATTY-ACID--COA LIGASE"/>
    <property type="match status" value="1"/>
</dbReference>
<evidence type="ECO:0000313" key="2">
    <source>
        <dbReference type="EMBL" id="KAH9370862.1"/>
    </source>
</evidence>
<dbReference type="InterPro" id="IPR025110">
    <property type="entry name" value="AMP-bd_C"/>
</dbReference>
<protein>
    <recommendedName>
        <fullName evidence="1">AMP-binding enzyme C-terminal domain-containing protein</fullName>
    </recommendedName>
</protein>
<proteinExistence type="predicted"/>
<evidence type="ECO:0000259" key="1">
    <source>
        <dbReference type="Pfam" id="PF13193"/>
    </source>
</evidence>
<dbReference type="Gene3D" id="2.30.38.10">
    <property type="entry name" value="Luciferase, Domain 3"/>
    <property type="match status" value="1"/>
</dbReference>
<accession>A0A9J6FXJ9</accession>
<keyword evidence="3" id="KW-1185">Reference proteome</keyword>
<dbReference type="Pfam" id="PF13193">
    <property type="entry name" value="AMP-binding_C"/>
    <property type="match status" value="1"/>
</dbReference>
<dbReference type="Gene3D" id="3.30.300.30">
    <property type="match status" value="1"/>
</dbReference>
<dbReference type="PANTHER" id="PTHR24096:SF422">
    <property type="entry name" value="BCDNA.GH02901"/>
    <property type="match status" value="1"/>
</dbReference>
<gene>
    <name evidence="2" type="ORF">HPB48_004065</name>
</gene>
<organism evidence="2 3">
    <name type="scientific">Haemaphysalis longicornis</name>
    <name type="common">Bush tick</name>
    <dbReference type="NCBI Taxonomy" id="44386"/>
    <lineage>
        <taxon>Eukaryota</taxon>
        <taxon>Metazoa</taxon>
        <taxon>Ecdysozoa</taxon>
        <taxon>Arthropoda</taxon>
        <taxon>Chelicerata</taxon>
        <taxon>Arachnida</taxon>
        <taxon>Acari</taxon>
        <taxon>Parasitiformes</taxon>
        <taxon>Ixodida</taxon>
        <taxon>Ixodoidea</taxon>
        <taxon>Ixodidae</taxon>
        <taxon>Haemaphysalinae</taxon>
        <taxon>Haemaphysalis</taxon>
    </lineage>
</organism>
<name>A0A9J6FXJ9_HAELO</name>
<reference evidence="2 3" key="1">
    <citation type="journal article" date="2020" name="Cell">
        <title>Large-Scale Comparative Analyses of Tick Genomes Elucidate Their Genetic Diversity and Vector Capacities.</title>
        <authorList>
            <consortium name="Tick Genome and Microbiome Consortium (TIGMIC)"/>
            <person name="Jia N."/>
            <person name="Wang J."/>
            <person name="Shi W."/>
            <person name="Du L."/>
            <person name="Sun Y."/>
            <person name="Zhan W."/>
            <person name="Jiang J.F."/>
            <person name="Wang Q."/>
            <person name="Zhang B."/>
            <person name="Ji P."/>
            <person name="Bell-Sakyi L."/>
            <person name="Cui X.M."/>
            <person name="Yuan T.T."/>
            <person name="Jiang B.G."/>
            <person name="Yang W.F."/>
            <person name="Lam T.T."/>
            <person name="Chang Q.C."/>
            <person name="Ding S.J."/>
            <person name="Wang X.J."/>
            <person name="Zhu J.G."/>
            <person name="Ruan X.D."/>
            <person name="Zhao L."/>
            <person name="Wei J.T."/>
            <person name="Ye R.Z."/>
            <person name="Que T.C."/>
            <person name="Du C.H."/>
            <person name="Zhou Y.H."/>
            <person name="Cheng J.X."/>
            <person name="Dai P.F."/>
            <person name="Guo W.B."/>
            <person name="Han X.H."/>
            <person name="Huang E.J."/>
            <person name="Li L.F."/>
            <person name="Wei W."/>
            <person name="Gao Y.C."/>
            <person name="Liu J.Z."/>
            <person name="Shao H.Z."/>
            <person name="Wang X."/>
            <person name="Wang C.C."/>
            <person name="Yang T.C."/>
            <person name="Huo Q.B."/>
            <person name="Li W."/>
            <person name="Chen H.Y."/>
            <person name="Chen S.E."/>
            <person name="Zhou L.G."/>
            <person name="Ni X.B."/>
            <person name="Tian J.H."/>
            <person name="Sheng Y."/>
            <person name="Liu T."/>
            <person name="Pan Y.S."/>
            <person name="Xia L.Y."/>
            <person name="Li J."/>
            <person name="Zhao F."/>
            <person name="Cao W.C."/>
        </authorList>
    </citation>
    <scope>NUCLEOTIDE SEQUENCE [LARGE SCALE GENOMIC DNA]</scope>
    <source>
        <strain evidence="2">HaeL-2018</strain>
    </source>
</reference>
<dbReference type="VEuPathDB" id="VectorBase:HLOH_051881"/>
<dbReference type="InterPro" id="IPR045851">
    <property type="entry name" value="AMP-bd_C_sf"/>
</dbReference>
<dbReference type="GO" id="GO:0016405">
    <property type="term" value="F:CoA-ligase activity"/>
    <property type="evidence" value="ECO:0007669"/>
    <property type="project" value="TreeGrafter"/>
</dbReference>
<dbReference type="Proteomes" id="UP000821853">
    <property type="component" value="Chromosome 3"/>
</dbReference>